<dbReference type="Proteomes" id="UP001172721">
    <property type="component" value="Unassembled WGS sequence"/>
</dbReference>
<reference evidence="1" key="1">
    <citation type="submission" date="2023-07" db="EMBL/GenBank/DDBJ databases">
        <title>Fictibacillus sp. isolated from freshwater pond.</title>
        <authorList>
            <person name="Kirdat K."/>
            <person name="Bhat A."/>
            <person name="Mourya A."/>
            <person name="Yadav A."/>
        </authorList>
    </citation>
    <scope>NUCLEOTIDE SEQUENCE</scope>
    <source>
        <strain evidence="1">NE201</strain>
    </source>
</reference>
<name>A0ABT8HVD2_9BACL</name>
<comment type="caution">
    <text evidence="1">The sequence shown here is derived from an EMBL/GenBank/DDBJ whole genome shotgun (WGS) entry which is preliminary data.</text>
</comment>
<dbReference type="RefSeq" id="WP_301165759.1">
    <property type="nucleotide sequence ID" value="NZ_JAUHTR010000004.1"/>
</dbReference>
<evidence type="ECO:0000313" key="1">
    <source>
        <dbReference type="EMBL" id="MDN4524706.1"/>
    </source>
</evidence>
<dbReference type="InterPro" id="IPR030910">
    <property type="entry name" value="SLAP_dom"/>
</dbReference>
<dbReference type="EMBL" id="JAUHTR010000004">
    <property type="protein sequence ID" value="MDN4524706.1"/>
    <property type="molecule type" value="Genomic_DNA"/>
</dbReference>
<evidence type="ECO:0000313" key="2">
    <source>
        <dbReference type="Proteomes" id="UP001172721"/>
    </source>
</evidence>
<gene>
    <name evidence="1" type="ORF">QYB97_09485</name>
</gene>
<proteinExistence type="predicted"/>
<dbReference type="NCBIfam" id="TIGR04398">
    <property type="entry name" value="SLAP_DUP"/>
    <property type="match status" value="1"/>
</dbReference>
<protein>
    <submittedName>
        <fullName evidence="1">SLAP domain-containing protein</fullName>
    </submittedName>
</protein>
<organism evidence="1 2">
    <name type="scientific">Fictibacillus fluitans</name>
    <dbReference type="NCBI Taxonomy" id="3058422"/>
    <lineage>
        <taxon>Bacteria</taxon>
        <taxon>Bacillati</taxon>
        <taxon>Bacillota</taxon>
        <taxon>Bacilli</taxon>
        <taxon>Bacillales</taxon>
        <taxon>Fictibacillaceae</taxon>
        <taxon>Fictibacillus</taxon>
    </lineage>
</organism>
<sequence>MQRLIYERAWDKTIAEQDRTMIEEIFNETLEENEQSVAFPLIRSASNHKGDLLVTCLIHNFGSGPFAIKDTVFAYSEDGVLIAEMAFTIPQVQLPPETSMPWTFIFPKALLKKEPAHAGGRLDFK</sequence>
<accession>A0ABT8HVD2</accession>
<keyword evidence="2" id="KW-1185">Reference proteome</keyword>